<dbReference type="Gene3D" id="1.10.10.60">
    <property type="entry name" value="Homeodomain-like"/>
    <property type="match status" value="1"/>
</dbReference>
<dbReference type="EMBL" id="AUWU02000005">
    <property type="protein sequence ID" value="KAH0573339.1"/>
    <property type="molecule type" value="Genomic_DNA"/>
</dbReference>
<dbReference type="EMBL" id="KI546101">
    <property type="protein sequence ID" value="EST45007.1"/>
    <property type="molecule type" value="Genomic_DNA"/>
</dbReference>
<keyword evidence="1" id="KW-0805">Transcription regulation</keyword>
<gene>
    <name evidence="4" type="ORF">SS50377_15026</name>
    <name evidence="5" type="ORF">SS50377_25459</name>
</gene>
<dbReference type="GO" id="GO:0003677">
    <property type="term" value="F:DNA binding"/>
    <property type="evidence" value="ECO:0007669"/>
    <property type="project" value="InterPro"/>
</dbReference>
<proteinExistence type="predicted"/>
<evidence type="ECO:0000256" key="3">
    <source>
        <dbReference type="ARBA" id="ARBA00023242"/>
    </source>
</evidence>
<keyword evidence="6" id="KW-1185">Reference proteome</keyword>
<name>V6LKB7_9EUKA</name>
<evidence type="ECO:0000313" key="5">
    <source>
        <dbReference type="EMBL" id="KAH0573339.1"/>
    </source>
</evidence>
<sequence length="177" mass="20840">MSNVQDNSFQDFYQRPYINEPETSLEFKKFKDELYVKVSSLIGTYDSIQLCSEELHSFQSKKFLKGEVKQYTSWDQQQNNKFAIIVQAIGVKSVSPKQILYCMGANTFTRKNIGSRLQKYRLSIVREYQLESTAQIQNWMFPRSTNSQIIMDIVSKWHVVQFDGFSMQDIQQFLLIQ</sequence>
<dbReference type="InterPro" id="IPR006447">
    <property type="entry name" value="Myb_dom_plants"/>
</dbReference>
<reference evidence="4 5" key="1">
    <citation type="journal article" date="2014" name="PLoS Genet.">
        <title>The Genome of Spironucleus salmonicida Highlights a Fish Pathogen Adapted to Fluctuating Environments.</title>
        <authorList>
            <person name="Xu F."/>
            <person name="Jerlstrom-Hultqvist J."/>
            <person name="Einarsson E."/>
            <person name="Astvaldsson A."/>
            <person name="Svard S.G."/>
            <person name="Andersson J.O."/>
        </authorList>
    </citation>
    <scope>NUCLEOTIDE SEQUENCE</scope>
    <source>
        <strain evidence="5">ATCC 50377</strain>
    </source>
</reference>
<accession>V6LKB7</accession>
<organism evidence="4">
    <name type="scientific">Spironucleus salmonicida</name>
    <dbReference type="NCBI Taxonomy" id="348837"/>
    <lineage>
        <taxon>Eukaryota</taxon>
        <taxon>Metamonada</taxon>
        <taxon>Diplomonadida</taxon>
        <taxon>Hexamitidae</taxon>
        <taxon>Hexamitinae</taxon>
        <taxon>Spironucleus</taxon>
    </lineage>
</organism>
<evidence type="ECO:0000313" key="4">
    <source>
        <dbReference type="EMBL" id="EST45007.1"/>
    </source>
</evidence>
<dbReference type="GO" id="GO:0003700">
    <property type="term" value="F:DNA-binding transcription factor activity"/>
    <property type="evidence" value="ECO:0007669"/>
    <property type="project" value="InterPro"/>
</dbReference>
<dbReference type="AlphaFoldDB" id="V6LKB7"/>
<dbReference type="InterPro" id="IPR009057">
    <property type="entry name" value="Homeodomain-like_sf"/>
</dbReference>
<dbReference type="InterPro" id="IPR044841">
    <property type="entry name" value="LUX/BOA-like"/>
</dbReference>
<dbReference type="GO" id="GO:0005634">
    <property type="term" value="C:nucleus"/>
    <property type="evidence" value="ECO:0007669"/>
    <property type="project" value="TreeGrafter"/>
</dbReference>
<dbReference type="PANTHER" id="PTHR31442:SF29">
    <property type="entry name" value="HOMEODOMAIN-LIKE SUPERFAMILY PROTEIN"/>
    <property type="match status" value="1"/>
</dbReference>
<dbReference type="SUPFAM" id="SSF46689">
    <property type="entry name" value="Homeodomain-like"/>
    <property type="match status" value="1"/>
</dbReference>
<dbReference type="Proteomes" id="UP000018208">
    <property type="component" value="Unassembled WGS sequence"/>
</dbReference>
<evidence type="ECO:0000313" key="6">
    <source>
        <dbReference type="Proteomes" id="UP000018208"/>
    </source>
</evidence>
<keyword evidence="3" id="KW-0539">Nucleus</keyword>
<protein>
    <submittedName>
        <fullName evidence="4">Uncharacterized protein</fullName>
    </submittedName>
</protein>
<dbReference type="NCBIfam" id="TIGR01557">
    <property type="entry name" value="myb_SHAQKYF"/>
    <property type="match status" value="1"/>
</dbReference>
<dbReference type="VEuPathDB" id="GiardiaDB:SS50377_25459"/>
<keyword evidence="2" id="KW-0804">Transcription</keyword>
<evidence type="ECO:0000256" key="2">
    <source>
        <dbReference type="ARBA" id="ARBA00023163"/>
    </source>
</evidence>
<evidence type="ECO:0000256" key="1">
    <source>
        <dbReference type="ARBA" id="ARBA00023015"/>
    </source>
</evidence>
<reference evidence="5" key="2">
    <citation type="submission" date="2020-12" db="EMBL/GenBank/DDBJ databases">
        <title>New Spironucleus salmonicida genome in near-complete chromosomes.</title>
        <authorList>
            <person name="Xu F."/>
            <person name="Kurt Z."/>
            <person name="Jimenez-Gonzalez A."/>
            <person name="Astvaldsson A."/>
            <person name="Andersson J.O."/>
            <person name="Svard S.G."/>
        </authorList>
    </citation>
    <scope>NUCLEOTIDE SEQUENCE</scope>
    <source>
        <strain evidence="5">ATCC 50377</strain>
    </source>
</reference>
<dbReference type="PANTHER" id="PTHR31442">
    <property type="entry name" value="HOMEODOMAIN-LIKE SUPERFAMILY PROTEIN-RELATED"/>
    <property type="match status" value="1"/>
</dbReference>